<keyword evidence="5" id="KW-0130">Cell adhesion</keyword>
<feature type="chain" id="PRO_5046477434" evidence="9">
    <location>
        <begin position="21"/>
        <end position="229"/>
    </location>
</feature>
<sequence length="229" mass="22045">MRQILSRSLLTVAAAGSVLAAAGGYASADAGAEGAASGSPGVLSGNNVQVPVHVPVNACGNTVDVVGVANPAFGNHCANESHSAGSGTGSGVAGAGAAGVAKGSPGVLSGNSVAVPVQAPVNACGNTVDAVGVLNPAMGNSCANDDRTSSVATPRTPVAPPPPRHATPPPHTGTPRIPAQAGPRTPRMADTGVGGRELGTAGAASAALLLGGAMLYRRSRRPAYVGRTR</sequence>
<keyword evidence="12" id="KW-1185">Reference proteome</keyword>
<feature type="domain" description="Chaplin" evidence="10">
    <location>
        <begin position="104"/>
        <end position="144"/>
    </location>
</feature>
<name>A0ABV8HPL6_9ACTN</name>
<dbReference type="Pfam" id="PF03777">
    <property type="entry name" value="ChpA-C"/>
    <property type="match status" value="2"/>
</dbReference>
<feature type="signal peptide" evidence="9">
    <location>
        <begin position="1"/>
        <end position="20"/>
    </location>
</feature>
<proteinExistence type="predicted"/>
<dbReference type="RefSeq" id="WP_386431406.1">
    <property type="nucleotide sequence ID" value="NZ_JBHSBB010000014.1"/>
</dbReference>
<evidence type="ECO:0000313" key="12">
    <source>
        <dbReference type="Proteomes" id="UP001595765"/>
    </source>
</evidence>
<comment type="caution">
    <text evidence="11">The sequence shown here is derived from an EMBL/GenBank/DDBJ whole genome shotgun (WGS) entry which is preliminary data.</text>
</comment>
<evidence type="ECO:0000256" key="8">
    <source>
        <dbReference type="SAM" id="MobiDB-lite"/>
    </source>
</evidence>
<gene>
    <name evidence="11" type="ORF">ACFO3J_21310</name>
</gene>
<dbReference type="InterPro" id="IPR005528">
    <property type="entry name" value="ChpA-H"/>
</dbReference>
<reference evidence="12" key="1">
    <citation type="journal article" date="2019" name="Int. J. Syst. Evol. Microbiol.">
        <title>The Global Catalogue of Microorganisms (GCM) 10K type strain sequencing project: providing services to taxonomists for standard genome sequencing and annotation.</title>
        <authorList>
            <consortium name="The Broad Institute Genomics Platform"/>
            <consortium name="The Broad Institute Genome Sequencing Center for Infectious Disease"/>
            <person name="Wu L."/>
            <person name="Ma J."/>
        </authorList>
    </citation>
    <scope>NUCLEOTIDE SEQUENCE [LARGE SCALE GENOMIC DNA]</scope>
    <source>
        <strain evidence="12">CGMCC 4.7237</strain>
    </source>
</reference>
<evidence type="ECO:0000256" key="1">
    <source>
        <dbReference type="ARBA" id="ARBA00004191"/>
    </source>
</evidence>
<evidence type="ECO:0000259" key="10">
    <source>
        <dbReference type="PROSITE" id="PS51884"/>
    </source>
</evidence>
<feature type="domain" description="Chaplin" evidence="10">
    <location>
        <begin position="39"/>
        <end position="79"/>
    </location>
</feature>
<dbReference type="EMBL" id="JBHSBB010000014">
    <property type="protein sequence ID" value="MFC4033998.1"/>
    <property type="molecule type" value="Genomic_DNA"/>
</dbReference>
<keyword evidence="4 9" id="KW-0732">Signal</keyword>
<evidence type="ECO:0000313" key="11">
    <source>
        <dbReference type="EMBL" id="MFC4033998.1"/>
    </source>
</evidence>
<feature type="region of interest" description="Disordered" evidence="8">
    <location>
        <begin position="144"/>
        <end position="193"/>
    </location>
</feature>
<evidence type="ECO:0000256" key="3">
    <source>
        <dbReference type="ARBA" id="ARBA00022525"/>
    </source>
</evidence>
<dbReference type="PROSITE" id="PS51884">
    <property type="entry name" value="CHAPLIN"/>
    <property type="match status" value="2"/>
</dbReference>
<evidence type="ECO:0000256" key="5">
    <source>
        <dbReference type="ARBA" id="ARBA00022889"/>
    </source>
</evidence>
<accession>A0ABV8HPL6</accession>
<keyword evidence="6 7" id="KW-0034">Amyloid</keyword>
<dbReference type="Proteomes" id="UP001595765">
    <property type="component" value="Unassembled WGS sequence"/>
</dbReference>
<keyword evidence="3" id="KW-0964">Secreted</keyword>
<feature type="compositionally biased region" description="Pro residues" evidence="8">
    <location>
        <begin position="157"/>
        <end position="172"/>
    </location>
</feature>
<evidence type="ECO:0000256" key="4">
    <source>
        <dbReference type="ARBA" id="ARBA00022729"/>
    </source>
</evidence>
<keyword evidence="2" id="KW-0134">Cell wall</keyword>
<comment type="subcellular location">
    <subcellularLocation>
        <location evidence="1">Secreted</location>
        <location evidence="1">Cell wall</location>
    </subcellularLocation>
</comment>
<evidence type="ECO:0000256" key="2">
    <source>
        <dbReference type="ARBA" id="ARBA00022512"/>
    </source>
</evidence>
<organism evidence="11 12">
    <name type="scientific">Streptomyces polygonati</name>
    <dbReference type="NCBI Taxonomy" id="1617087"/>
    <lineage>
        <taxon>Bacteria</taxon>
        <taxon>Bacillati</taxon>
        <taxon>Actinomycetota</taxon>
        <taxon>Actinomycetes</taxon>
        <taxon>Kitasatosporales</taxon>
        <taxon>Streptomycetaceae</taxon>
        <taxon>Streptomyces</taxon>
    </lineage>
</organism>
<protein>
    <submittedName>
        <fullName evidence="11">Chaplin</fullName>
    </submittedName>
</protein>
<evidence type="ECO:0000256" key="7">
    <source>
        <dbReference type="PROSITE-ProRule" id="PRU01232"/>
    </source>
</evidence>
<evidence type="ECO:0000256" key="9">
    <source>
        <dbReference type="SAM" id="SignalP"/>
    </source>
</evidence>
<evidence type="ECO:0000256" key="6">
    <source>
        <dbReference type="ARBA" id="ARBA00023087"/>
    </source>
</evidence>